<evidence type="ECO:0000256" key="1">
    <source>
        <dbReference type="ARBA" id="ARBA00004613"/>
    </source>
</evidence>
<keyword evidence="5 7" id="KW-0732">Signal</keyword>
<keyword evidence="6" id="KW-0391">Immunity</keyword>
<evidence type="ECO:0000313" key="8">
    <source>
        <dbReference type="Proteomes" id="UP001652661"/>
    </source>
</evidence>
<dbReference type="Proteomes" id="UP001652661">
    <property type="component" value="Chromosome 3L"/>
</dbReference>
<keyword evidence="8" id="KW-1185">Reference proteome</keyword>
<evidence type="ECO:0000313" key="9">
    <source>
        <dbReference type="RefSeq" id="XP_017022904.1"/>
    </source>
</evidence>
<dbReference type="GO" id="GO:0005615">
    <property type="term" value="C:extracellular space"/>
    <property type="evidence" value="ECO:0007669"/>
    <property type="project" value="UniProtKB-ARBA"/>
</dbReference>
<proteinExistence type="inferred from homology"/>
<sequence length="128" mass="14214">MNPTLYLSCLVVLFETLVWTARAEGDFDSQRARVIEIYGNPATDQATRERNVELLANFFDKYTDQILLPPELRNRVNDAVTKYKEEKAKQSLVEGTPAQGGVLLTLLAGLLIQVGIEAAYQGIKKAVS</sequence>
<dbReference type="OrthoDB" id="7857971at2759"/>
<dbReference type="Pfam" id="PF07240">
    <property type="entry name" value="Turandot"/>
    <property type="match status" value="1"/>
</dbReference>
<evidence type="ECO:0000256" key="2">
    <source>
        <dbReference type="ARBA" id="ARBA00010249"/>
    </source>
</evidence>
<keyword evidence="3" id="KW-0964">Secreted</keyword>
<evidence type="ECO:0000256" key="7">
    <source>
        <dbReference type="SAM" id="SignalP"/>
    </source>
</evidence>
<name>A0A6P4IGY5_DROKI</name>
<evidence type="ECO:0000256" key="3">
    <source>
        <dbReference type="ARBA" id="ARBA00022525"/>
    </source>
</evidence>
<dbReference type="AlphaFoldDB" id="A0A6P4IGY5"/>
<dbReference type="RefSeq" id="XP_017022904.1">
    <property type="nucleotide sequence ID" value="XM_017167415.2"/>
</dbReference>
<feature type="signal peptide" evidence="7">
    <location>
        <begin position="1"/>
        <end position="23"/>
    </location>
</feature>
<dbReference type="GeneID" id="108075132"/>
<comment type="similarity">
    <text evidence="2">Belongs to the Turandot family.</text>
</comment>
<organism evidence="8 9">
    <name type="scientific">Drosophila kikkawai</name>
    <name type="common">Fruit fly</name>
    <dbReference type="NCBI Taxonomy" id="30033"/>
    <lineage>
        <taxon>Eukaryota</taxon>
        <taxon>Metazoa</taxon>
        <taxon>Ecdysozoa</taxon>
        <taxon>Arthropoda</taxon>
        <taxon>Hexapoda</taxon>
        <taxon>Insecta</taxon>
        <taxon>Pterygota</taxon>
        <taxon>Neoptera</taxon>
        <taxon>Endopterygota</taxon>
        <taxon>Diptera</taxon>
        <taxon>Brachycera</taxon>
        <taxon>Muscomorpha</taxon>
        <taxon>Ephydroidea</taxon>
        <taxon>Drosophilidae</taxon>
        <taxon>Drosophila</taxon>
        <taxon>Sophophora</taxon>
    </lineage>
</organism>
<dbReference type="GO" id="GO:0045087">
    <property type="term" value="P:innate immune response"/>
    <property type="evidence" value="ECO:0007669"/>
    <property type="project" value="UniProtKB-KW"/>
</dbReference>
<evidence type="ECO:0000256" key="6">
    <source>
        <dbReference type="ARBA" id="ARBA00022859"/>
    </source>
</evidence>
<comment type="subcellular location">
    <subcellularLocation>
        <location evidence="1">Secreted</location>
    </subcellularLocation>
</comment>
<dbReference type="GO" id="GO:0034605">
    <property type="term" value="P:cellular response to heat"/>
    <property type="evidence" value="ECO:0007669"/>
    <property type="project" value="UniProtKB-ARBA"/>
</dbReference>
<feature type="chain" id="PRO_5027775601" evidence="7">
    <location>
        <begin position="24"/>
        <end position="128"/>
    </location>
</feature>
<evidence type="ECO:0000256" key="4">
    <source>
        <dbReference type="ARBA" id="ARBA00022588"/>
    </source>
</evidence>
<dbReference type="InterPro" id="IPR010825">
    <property type="entry name" value="Turandot"/>
</dbReference>
<keyword evidence="4" id="KW-0399">Innate immunity</keyword>
<protein>
    <submittedName>
        <fullName evidence="9">Protein Turandot M-like</fullName>
    </submittedName>
</protein>
<gene>
    <name evidence="9" type="primary">LOC108075132</name>
</gene>
<accession>A0A6P4IGY5</accession>
<reference evidence="9" key="1">
    <citation type="submission" date="2025-08" db="UniProtKB">
        <authorList>
            <consortium name="RefSeq"/>
        </authorList>
    </citation>
    <scope>IDENTIFICATION</scope>
    <source>
        <strain evidence="9">14028-0561.14</strain>
        <tissue evidence="9">Whole fly</tissue>
    </source>
</reference>
<evidence type="ECO:0000256" key="5">
    <source>
        <dbReference type="ARBA" id="ARBA00022729"/>
    </source>
</evidence>
<dbReference type="GO" id="GO:0009617">
    <property type="term" value="P:response to bacterium"/>
    <property type="evidence" value="ECO:0007669"/>
    <property type="project" value="UniProtKB-ARBA"/>
</dbReference>